<dbReference type="RefSeq" id="WP_275203172.1">
    <property type="nucleotide sequence ID" value="NZ_JARFID010000959.1"/>
</dbReference>
<protein>
    <submittedName>
        <fullName evidence="1">Uncharacterized protein</fullName>
    </submittedName>
</protein>
<dbReference type="AlphaFoldDB" id="A0AAW6MDS1"/>
<evidence type="ECO:0000313" key="2">
    <source>
        <dbReference type="Proteomes" id="UP001221924"/>
    </source>
</evidence>
<comment type="caution">
    <text evidence="1">The sequence shown here is derived from an EMBL/GenBank/DDBJ whole genome shotgun (WGS) entry which is preliminary data.</text>
</comment>
<evidence type="ECO:0000313" key="1">
    <source>
        <dbReference type="EMBL" id="MDE8698267.1"/>
    </source>
</evidence>
<sequence length="76" mass="8545">LCMIGNLKKWKEGTLKREMTVKEQPITLTATRGECHGTTVEYCQAYQGSDDGFEFFGGSVRFKDEQLEAAMKYGNA</sequence>
<feature type="non-terminal residue" evidence="1">
    <location>
        <position position="1"/>
    </location>
</feature>
<name>A0AAW6MDS1_9BACE</name>
<dbReference type="EMBL" id="JARFID010000959">
    <property type="protein sequence ID" value="MDE8698267.1"/>
    <property type="molecule type" value="Genomic_DNA"/>
</dbReference>
<reference evidence="1" key="1">
    <citation type="submission" date="2023-03" db="EMBL/GenBank/DDBJ databases">
        <title>DFI Biobank Strains.</title>
        <authorList>
            <person name="Mostad J."/>
            <person name="Paddock L."/>
            <person name="Medina S."/>
            <person name="Waligurski E."/>
            <person name="Barat B."/>
            <person name="Smith R."/>
            <person name="Burgo V."/>
            <person name="Metcalfe C."/>
            <person name="Woodson C."/>
            <person name="Sundararajan A."/>
            <person name="Ramaswamy R."/>
            <person name="Lin H."/>
            <person name="Pamer E.G."/>
        </authorList>
    </citation>
    <scope>NUCLEOTIDE SEQUENCE</scope>
    <source>
        <strain evidence="1">DFI.9.5</strain>
    </source>
</reference>
<organism evidence="1 2">
    <name type="scientific">Bacteroides cellulosilyticus</name>
    <dbReference type="NCBI Taxonomy" id="246787"/>
    <lineage>
        <taxon>Bacteria</taxon>
        <taxon>Pseudomonadati</taxon>
        <taxon>Bacteroidota</taxon>
        <taxon>Bacteroidia</taxon>
        <taxon>Bacteroidales</taxon>
        <taxon>Bacteroidaceae</taxon>
        <taxon>Bacteroides</taxon>
    </lineage>
</organism>
<dbReference type="Proteomes" id="UP001221924">
    <property type="component" value="Unassembled WGS sequence"/>
</dbReference>
<accession>A0AAW6MDS1</accession>
<gene>
    <name evidence="1" type="ORF">PZH42_30460</name>
</gene>
<proteinExistence type="predicted"/>